<evidence type="ECO:0000256" key="1">
    <source>
        <dbReference type="ARBA" id="ARBA00004442"/>
    </source>
</evidence>
<dbReference type="OrthoDB" id="5694214at2"/>
<dbReference type="InterPro" id="IPR033985">
    <property type="entry name" value="SusD-like_N"/>
</dbReference>
<evidence type="ECO:0000313" key="8">
    <source>
        <dbReference type="EMBL" id="TWF35284.1"/>
    </source>
</evidence>
<proteinExistence type="inferred from homology"/>
<keyword evidence="3" id="KW-0732">Signal</keyword>
<protein>
    <submittedName>
        <fullName evidence="8">Putative outer membrane starch-binding protein</fullName>
    </submittedName>
</protein>
<comment type="similarity">
    <text evidence="2">Belongs to the SusD family.</text>
</comment>
<keyword evidence="9" id="KW-1185">Reference proteome</keyword>
<evidence type="ECO:0000259" key="7">
    <source>
        <dbReference type="Pfam" id="PF14322"/>
    </source>
</evidence>
<comment type="caution">
    <text evidence="8">The sequence shown here is derived from an EMBL/GenBank/DDBJ whole genome shotgun (WGS) entry which is preliminary data.</text>
</comment>
<dbReference type="CDD" id="cd08977">
    <property type="entry name" value="SusD"/>
    <property type="match status" value="1"/>
</dbReference>
<organism evidence="8 9">
    <name type="scientific">Chitinophaga polysaccharea</name>
    <dbReference type="NCBI Taxonomy" id="1293035"/>
    <lineage>
        <taxon>Bacteria</taxon>
        <taxon>Pseudomonadati</taxon>
        <taxon>Bacteroidota</taxon>
        <taxon>Chitinophagia</taxon>
        <taxon>Chitinophagales</taxon>
        <taxon>Chitinophagaceae</taxon>
        <taxon>Chitinophaga</taxon>
    </lineage>
</organism>
<accession>A0A561PAW6</accession>
<evidence type="ECO:0000256" key="5">
    <source>
        <dbReference type="ARBA" id="ARBA00023237"/>
    </source>
</evidence>
<dbReference type="SUPFAM" id="SSF48452">
    <property type="entry name" value="TPR-like"/>
    <property type="match status" value="1"/>
</dbReference>
<dbReference type="Pfam" id="PF14322">
    <property type="entry name" value="SusD-like_3"/>
    <property type="match status" value="1"/>
</dbReference>
<feature type="domain" description="RagB/SusD" evidence="6">
    <location>
        <begin position="301"/>
        <end position="519"/>
    </location>
</feature>
<dbReference type="InterPro" id="IPR011990">
    <property type="entry name" value="TPR-like_helical_dom_sf"/>
</dbReference>
<evidence type="ECO:0000256" key="4">
    <source>
        <dbReference type="ARBA" id="ARBA00023136"/>
    </source>
</evidence>
<gene>
    <name evidence="8" type="ORF">FHW36_10971</name>
</gene>
<dbReference type="InterPro" id="IPR012944">
    <property type="entry name" value="SusD_RagB_dom"/>
</dbReference>
<dbReference type="PROSITE" id="PS51257">
    <property type="entry name" value="PROKAR_LIPOPROTEIN"/>
    <property type="match status" value="1"/>
</dbReference>
<dbReference type="Gene3D" id="1.25.40.390">
    <property type="match status" value="1"/>
</dbReference>
<feature type="domain" description="SusD-like N-terminal" evidence="7">
    <location>
        <begin position="90"/>
        <end position="224"/>
    </location>
</feature>
<dbReference type="AlphaFoldDB" id="A0A561PAW6"/>
<sequence>MNLRYLMPLAAAVVMGTASCVKLTEDPKGNLTTTNYFATQKDLDAAVSAIYQRLSVDGAWAFTNKSTSYFGADDLTTDKGLNKQDFREFDKLEGTSTNESLKAQWNGPWSAIYQANNVLLNYQKVPTTDANSVDARNHSAGQAYFLRGLCYFMLVRTFGAVPIVDKQAEISVVPPRADVAHIYEFIVNDLKQATTLLPAKWSSGTDVGKATSLAARALLANVYLTMAGWPLHQTANYALAATEADAVIQARQYTLMDDYLQVFRTNNNAESIFGIQFNVGGNAPNRSFGSTSVPLEETALDGSGGWDDFYPEVNFYLNAPKCKRTDETFYTTIKLRNADNKTYTLVNWDNSLTNARHPYYKKFRYGVGDGVQETDNTIIQIKPSTNKTTDVIRYAETLLTYAEAAAMSEGNPSAKAYSAVNEVRQRAGLPPLTQGLPAAAFRDSVVYERAYEFAGEFGQRWFDIVRLQLLPKVLAARSTTAEQNKINSNSLTNPGPRYLAPIPFGDLSLSPGWTQNPGY</sequence>
<evidence type="ECO:0000259" key="6">
    <source>
        <dbReference type="Pfam" id="PF07980"/>
    </source>
</evidence>
<comment type="subcellular location">
    <subcellularLocation>
        <location evidence="1">Cell outer membrane</location>
    </subcellularLocation>
</comment>
<dbReference type="Pfam" id="PF07980">
    <property type="entry name" value="SusD_RagB"/>
    <property type="match status" value="1"/>
</dbReference>
<evidence type="ECO:0000256" key="3">
    <source>
        <dbReference type="ARBA" id="ARBA00022729"/>
    </source>
</evidence>
<dbReference type="Proteomes" id="UP000320811">
    <property type="component" value="Unassembled WGS sequence"/>
</dbReference>
<dbReference type="GO" id="GO:0009279">
    <property type="term" value="C:cell outer membrane"/>
    <property type="evidence" value="ECO:0007669"/>
    <property type="project" value="UniProtKB-SubCell"/>
</dbReference>
<reference evidence="8 9" key="1">
    <citation type="submission" date="2019-06" db="EMBL/GenBank/DDBJ databases">
        <title>Sorghum-associated microbial communities from plants grown in Nebraska, USA.</title>
        <authorList>
            <person name="Schachtman D."/>
        </authorList>
    </citation>
    <scope>NUCLEOTIDE SEQUENCE [LARGE SCALE GENOMIC DNA]</scope>
    <source>
        <strain evidence="8 9">1209</strain>
    </source>
</reference>
<dbReference type="EMBL" id="VIWO01000009">
    <property type="protein sequence ID" value="TWF35284.1"/>
    <property type="molecule type" value="Genomic_DNA"/>
</dbReference>
<name>A0A561PAW6_9BACT</name>
<evidence type="ECO:0000313" key="9">
    <source>
        <dbReference type="Proteomes" id="UP000320811"/>
    </source>
</evidence>
<keyword evidence="4" id="KW-0472">Membrane</keyword>
<dbReference type="RefSeq" id="WP_145673273.1">
    <property type="nucleotide sequence ID" value="NZ_VIWO01000009.1"/>
</dbReference>
<evidence type="ECO:0000256" key="2">
    <source>
        <dbReference type="ARBA" id="ARBA00006275"/>
    </source>
</evidence>
<keyword evidence="5" id="KW-0998">Cell outer membrane</keyword>